<keyword evidence="2" id="KW-1003">Cell membrane</keyword>
<keyword evidence="8" id="KW-1185">Reference proteome</keyword>
<keyword evidence="5 6" id="KW-0472">Membrane</keyword>
<proteinExistence type="predicted"/>
<dbReference type="Pfam" id="PF03899">
    <property type="entry name" value="ATP-synt_I"/>
    <property type="match status" value="1"/>
</dbReference>
<reference evidence="7 8" key="1">
    <citation type="submission" date="2020-04" db="EMBL/GenBank/DDBJ databases">
        <title>Usitatibacter rugosus gen. nov., sp. nov. and Usitatibacter palustris sp. nov., novel members of Usitatibacteraceae fam. nov. within the order Nitrosomonadales isolated from soil.</title>
        <authorList>
            <person name="Huber K.J."/>
            <person name="Neumann-Schaal M."/>
            <person name="Geppert A."/>
            <person name="Luckner M."/>
            <person name="Wanner G."/>
            <person name="Overmann J."/>
        </authorList>
    </citation>
    <scope>NUCLEOTIDE SEQUENCE [LARGE SCALE GENOMIC DNA]</scope>
    <source>
        <strain evidence="7 8">0125_3</strain>
    </source>
</reference>
<sequence>MYWGIRSRPIRTTLRWQLIVSAVLAAAGGFIWGMHGALSAALGGLVNVIAGWAYGWLVTRRERKSAGQALVTMFRAEGVKILLIVVQLWVVLVNYREMVVASFLVAFVATVLVSATAIVVKDA</sequence>
<dbReference type="GO" id="GO:0005886">
    <property type="term" value="C:plasma membrane"/>
    <property type="evidence" value="ECO:0007669"/>
    <property type="project" value="UniProtKB-SubCell"/>
</dbReference>
<dbReference type="InterPro" id="IPR005598">
    <property type="entry name" value="ATP_synth_I"/>
</dbReference>
<feature type="transmembrane region" description="Helical" evidence="6">
    <location>
        <begin position="98"/>
        <end position="120"/>
    </location>
</feature>
<evidence type="ECO:0000313" key="7">
    <source>
        <dbReference type="EMBL" id="QJR13207.1"/>
    </source>
</evidence>
<feature type="transmembrane region" description="Helical" evidence="6">
    <location>
        <begin position="38"/>
        <end position="57"/>
    </location>
</feature>
<accession>A0A6M4H5L4</accession>
<dbReference type="RefSeq" id="WP_281359575.1">
    <property type="nucleotide sequence ID" value="NZ_CP053069.1"/>
</dbReference>
<evidence type="ECO:0000256" key="6">
    <source>
        <dbReference type="SAM" id="Phobius"/>
    </source>
</evidence>
<feature type="transmembrane region" description="Helical" evidence="6">
    <location>
        <begin position="12"/>
        <end position="32"/>
    </location>
</feature>
<protein>
    <recommendedName>
        <fullName evidence="9">ATP synthase protein I</fullName>
    </recommendedName>
</protein>
<dbReference type="AlphaFoldDB" id="A0A6M4H5L4"/>
<evidence type="ECO:0000256" key="1">
    <source>
        <dbReference type="ARBA" id="ARBA00004651"/>
    </source>
</evidence>
<evidence type="ECO:0000313" key="8">
    <source>
        <dbReference type="Proteomes" id="UP000501534"/>
    </source>
</evidence>
<evidence type="ECO:0008006" key="9">
    <source>
        <dbReference type="Google" id="ProtNLM"/>
    </source>
</evidence>
<evidence type="ECO:0000256" key="5">
    <source>
        <dbReference type="ARBA" id="ARBA00023136"/>
    </source>
</evidence>
<evidence type="ECO:0000256" key="2">
    <source>
        <dbReference type="ARBA" id="ARBA00022475"/>
    </source>
</evidence>
<name>A0A6M4H5L4_9PROT</name>
<dbReference type="EMBL" id="CP053069">
    <property type="protein sequence ID" value="QJR13207.1"/>
    <property type="molecule type" value="Genomic_DNA"/>
</dbReference>
<gene>
    <name evidence="7" type="ORF">DSM104443_04302</name>
</gene>
<dbReference type="Proteomes" id="UP000501534">
    <property type="component" value="Chromosome"/>
</dbReference>
<keyword evidence="4 6" id="KW-1133">Transmembrane helix</keyword>
<comment type="subcellular location">
    <subcellularLocation>
        <location evidence="1">Cell membrane</location>
        <topology evidence="1">Multi-pass membrane protein</topology>
    </subcellularLocation>
</comment>
<evidence type="ECO:0000256" key="4">
    <source>
        <dbReference type="ARBA" id="ARBA00022989"/>
    </source>
</evidence>
<organism evidence="7 8">
    <name type="scientific">Usitatibacter rugosus</name>
    <dbReference type="NCBI Taxonomy" id="2732067"/>
    <lineage>
        <taxon>Bacteria</taxon>
        <taxon>Pseudomonadati</taxon>
        <taxon>Pseudomonadota</taxon>
        <taxon>Betaproteobacteria</taxon>
        <taxon>Nitrosomonadales</taxon>
        <taxon>Usitatibacteraceae</taxon>
        <taxon>Usitatibacter</taxon>
    </lineage>
</organism>
<feature type="transmembrane region" description="Helical" evidence="6">
    <location>
        <begin position="69"/>
        <end position="92"/>
    </location>
</feature>
<evidence type="ECO:0000256" key="3">
    <source>
        <dbReference type="ARBA" id="ARBA00022692"/>
    </source>
</evidence>
<keyword evidence="3 6" id="KW-0812">Transmembrane</keyword>
<dbReference type="KEGG" id="uru:DSM104443_04302"/>